<feature type="transmembrane region" description="Helical" evidence="6">
    <location>
        <begin position="185"/>
        <end position="202"/>
    </location>
</feature>
<dbReference type="STRING" id="1527607.SAMN05428957_109127"/>
<dbReference type="GO" id="GO:0022857">
    <property type="term" value="F:transmembrane transporter activity"/>
    <property type="evidence" value="ECO:0007669"/>
    <property type="project" value="InterPro"/>
</dbReference>
<comment type="subcellular location">
    <subcellularLocation>
        <location evidence="1">Membrane</location>
        <topology evidence="1">Multi-pass membrane protein</topology>
    </subcellularLocation>
</comment>
<dbReference type="SUPFAM" id="SSF103473">
    <property type="entry name" value="MFS general substrate transporter"/>
    <property type="match status" value="1"/>
</dbReference>
<keyword evidence="2" id="KW-0813">Transport</keyword>
<dbReference type="Proteomes" id="UP000198552">
    <property type="component" value="Unassembled WGS sequence"/>
</dbReference>
<dbReference type="PANTHER" id="PTHR12778">
    <property type="entry name" value="SOLUTE CARRIER FAMILY 33 ACETYL-COA TRANSPORTER -RELATED"/>
    <property type="match status" value="1"/>
</dbReference>
<evidence type="ECO:0000256" key="3">
    <source>
        <dbReference type="ARBA" id="ARBA00022692"/>
    </source>
</evidence>
<proteinExistence type="predicted"/>
<feature type="transmembrane region" description="Helical" evidence="6">
    <location>
        <begin position="296"/>
        <end position="316"/>
    </location>
</feature>
<feature type="transmembrane region" description="Helical" evidence="6">
    <location>
        <begin position="388"/>
        <end position="407"/>
    </location>
</feature>
<protein>
    <submittedName>
        <fullName evidence="7">Major Facilitator Superfamily protein</fullName>
    </submittedName>
</protein>
<organism evidence="7 8">
    <name type="scientific">Oryzisolibacter propanilivorax</name>
    <dbReference type="NCBI Taxonomy" id="1527607"/>
    <lineage>
        <taxon>Bacteria</taxon>
        <taxon>Pseudomonadati</taxon>
        <taxon>Pseudomonadota</taxon>
        <taxon>Betaproteobacteria</taxon>
        <taxon>Burkholderiales</taxon>
        <taxon>Comamonadaceae</taxon>
        <taxon>Oryzisolibacter</taxon>
    </lineage>
</organism>
<evidence type="ECO:0000256" key="6">
    <source>
        <dbReference type="SAM" id="Phobius"/>
    </source>
</evidence>
<name>A0A1G9UQ37_9BURK</name>
<feature type="transmembrane region" description="Helical" evidence="6">
    <location>
        <begin position="158"/>
        <end position="179"/>
    </location>
</feature>
<keyword evidence="5 6" id="KW-0472">Membrane</keyword>
<feature type="transmembrane region" description="Helical" evidence="6">
    <location>
        <begin position="21"/>
        <end position="48"/>
    </location>
</feature>
<dbReference type="Pfam" id="PF07690">
    <property type="entry name" value="MFS_1"/>
    <property type="match status" value="1"/>
</dbReference>
<dbReference type="Gene3D" id="1.20.1250.20">
    <property type="entry name" value="MFS general substrate transporter like domains"/>
    <property type="match status" value="1"/>
</dbReference>
<dbReference type="InterPro" id="IPR011701">
    <property type="entry name" value="MFS"/>
</dbReference>
<evidence type="ECO:0000256" key="5">
    <source>
        <dbReference type="ARBA" id="ARBA00023136"/>
    </source>
</evidence>
<feature type="transmembrane region" description="Helical" evidence="6">
    <location>
        <begin position="91"/>
        <end position="112"/>
    </location>
</feature>
<evidence type="ECO:0000256" key="4">
    <source>
        <dbReference type="ARBA" id="ARBA00022989"/>
    </source>
</evidence>
<dbReference type="InterPro" id="IPR036259">
    <property type="entry name" value="MFS_trans_sf"/>
</dbReference>
<feature type="transmembrane region" description="Helical" evidence="6">
    <location>
        <begin position="365"/>
        <end position="382"/>
    </location>
</feature>
<keyword evidence="3 6" id="KW-0812">Transmembrane</keyword>
<dbReference type="GO" id="GO:0016020">
    <property type="term" value="C:membrane"/>
    <property type="evidence" value="ECO:0007669"/>
    <property type="project" value="UniProtKB-SubCell"/>
</dbReference>
<evidence type="ECO:0000256" key="1">
    <source>
        <dbReference type="ARBA" id="ARBA00004141"/>
    </source>
</evidence>
<dbReference type="PANTHER" id="PTHR12778:SF10">
    <property type="entry name" value="MAJOR FACILITATOR SUPERFAMILY DOMAIN-CONTAINING PROTEIN 3"/>
    <property type="match status" value="1"/>
</dbReference>
<dbReference type="InterPro" id="IPR004752">
    <property type="entry name" value="AmpG_permease/AT-1"/>
</dbReference>
<evidence type="ECO:0000256" key="2">
    <source>
        <dbReference type="ARBA" id="ARBA00022448"/>
    </source>
</evidence>
<keyword evidence="8" id="KW-1185">Reference proteome</keyword>
<reference evidence="8" key="1">
    <citation type="submission" date="2016-10" db="EMBL/GenBank/DDBJ databases">
        <authorList>
            <person name="Varghese N."/>
            <person name="Submissions S."/>
        </authorList>
    </citation>
    <scope>NUCLEOTIDE SEQUENCE [LARGE SCALE GENOMIC DNA]</scope>
    <source>
        <strain evidence="8">EPL6</strain>
    </source>
</reference>
<dbReference type="EMBL" id="FNHP01000009">
    <property type="protein sequence ID" value="SDM62051.1"/>
    <property type="molecule type" value="Genomic_DNA"/>
</dbReference>
<feature type="transmembrane region" description="Helical" evidence="6">
    <location>
        <begin position="60"/>
        <end position="79"/>
    </location>
</feature>
<feature type="transmembrane region" description="Helical" evidence="6">
    <location>
        <begin position="322"/>
        <end position="345"/>
    </location>
</feature>
<accession>A0A1G9UQ37</accession>
<sequence length="419" mass="44976">MANGIVTAAPMTTAPTGIAKATWWLLASLYTTQSVALMFFMGAFVAILLEQGASMERVSLVYAVGMVWPFKLLWAPFIDRFRLGWLGHYRGWLILMQSGLVITLVALAGLDVVRDFEAIYAGCLLIALLSATQDIAVDGLACRVLPPARRGLGNGLQIAGGLMGNLVGAGAVLVAYRYVGWHGSMMILAAVTAVSLVQLVFYREPRWPAVQARTRDFVLRLWTFWRQPGWPRWLLLVLFYTVSSSLAYALVIPLLMARGWSLDRVGWVVNVFGSVLGCAAAMGSGWALYRLGRRRALVWAAVLQVLGVLAIALLLREELSDGIAMAAVGVYFLGYNPAAVVLATLMMDHVSRDSPATDYTVQYSLNQFFALGMITAGAALAVPMGYGGVLALAAAVAVLAAGLAGIYREPLHMAAGGDA</sequence>
<feature type="transmembrane region" description="Helical" evidence="6">
    <location>
        <begin position="233"/>
        <end position="255"/>
    </location>
</feature>
<keyword evidence="4 6" id="KW-1133">Transmembrane helix</keyword>
<evidence type="ECO:0000313" key="8">
    <source>
        <dbReference type="Proteomes" id="UP000198552"/>
    </source>
</evidence>
<evidence type="ECO:0000313" key="7">
    <source>
        <dbReference type="EMBL" id="SDM62051.1"/>
    </source>
</evidence>
<dbReference type="AlphaFoldDB" id="A0A1G9UQ37"/>
<dbReference type="RefSeq" id="WP_245704073.1">
    <property type="nucleotide sequence ID" value="NZ_FNHP01000009.1"/>
</dbReference>
<gene>
    <name evidence="7" type="ORF">SAMN05428957_109127</name>
</gene>
<feature type="transmembrane region" description="Helical" evidence="6">
    <location>
        <begin position="118"/>
        <end position="137"/>
    </location>
</feature>
<feature type="transmembrane region" description="Helical" evidence="6">
    <location>
        <begin position="267"/>
        <end position="289"/>
    </location>
</feature>